<sequence length="172" mass="20268">MKEDTIGIIPENGYHPEHKTSIKCQVWLKYLSEKKNIRIQHSNNVGDIQVGKYRINGYDKESNTYYEFHDCLFHGCQKCFKSDTFNSFKQELMGTTFEKHCQRIRNIPKIIHSAKFVEIWECDWDRSVKHDSEIGNFVKQCKTREPINPRDVLFGGRTNGVKLHHMCSGNWI</sequence>
<proteinExistence type="predicted"/>
<dbReference type="OrthoDB" id="5967133at2759"/>
<keyword evidence="2" id="KW-1185">Reference proteome</keyword>
<accession>A0A814EXX8</accession>
<comment type="caution">
    <text evidence="1">The sequence shown here is derived from an EMBL/GenBank/DDBJ whole genome shotgun (WGS) entry which is preliminary data.</text>
</comment>
<name>A0A814EXX8_9BILA</name>
<evidence type="ECO:0000313" key="2">
    <source>
        <dbReference type="Proteomes" id="UP000663879"/>
    </source>
</evidence>
<protein>
    <submittedName>
        <fullName evidence="1">Uncharacterized protein</fullName>
    </submittedName>
</protein>
<organism evidence="1 2">
    <name type="scientific">Brachionus calyciflorus</name>
    <dbReference type="NCBI Taxonomy" id="104777"/>
    <lineage>
        <taxon>Eukaryota</taxon>
        <taxon>Metazoa</taxon>
        <taxon>Spiralia</taxon>
        <taxon>Gnathifera</taxon>
        <taxon>Rotifera</taxon>
        <taxon>Eurotatoria</taxon>
        <taxon>Monogononta</taxon>
        <taxon>Pseudotrocha</taxon>
        <taxon>Ploima</taxon>
        <taxon>Brachionidae</taxon>
        <taxon>Brachionus</taxon>
    </lineage>
</organism>
<dbReference type="AlphaFoldDB" id="A0A814EXX8"/>
<dbReference type="EMBL" id="CAJNOC010003272">
    <property type="protein sequence ID" value="CAF0975507.1"/>
    <property type="molecule type" value="Genomic_DNA"/>
</dbReference>
<reference evidence="1" key="1">
    <citation type="submission" date="2021-02" db="EMBL/GenBank/DDBJ databases">
        <authorList>
            <person name="Nowell W R."/>
        </authorList>
    </citation>
    <scope>NUCLEOTIDE SEQUENCE</scope>
    <source>
        <strain evidence="1">Ploen Becks lab</strain>
    </source>
</reference>
<gene>
    <name evidence="1" type="ORF">OXX778_LOCUS15148</name>
</gene>
<evidence type="ECO:0000313" key="1">
    <source>
        <dbReference type="EMBL" id="CAF0975507.1"/>
    </source>
</evidence>
<dbReference type="Proteomes" id="UP000663879">
    <property type="component" value="Unassembled WGS sequence"/>
</dbReference>